<dbReference type="InterPro" id="IPR001296">
    <property type="entry name" value="Glyco_trans_1"/>
</dbReference>
<evidence type="ECO:0000259" key="1">
    <source>
        <dbReference type="Pfam" id="PF00534"/>
    </source>
</evidence>
<dbReference type="AlphaFoldDB" id="A0A1F6MVS3"/>
<dbReference type="EMBL" id="MFQN01000007">
    <property type="protein sequence ID" value="OGH75523.1"/>
    <property type="molecule type" value="Genomic_DNA"/>
</dbReference>
<dbReference type="STRING" id="1798692.A3G00_00470"/>
<evidence type="ECO:0000313" key="3">
    <source>
        <dbReference type="Proteomes" id="UP000178347"/>
    </source>
</evidence>
<dbReference type="Gene3D" id="3.40.50.2000">
    <property type="entry name" value="Glycogen Phosphorylase B"/>
    <property type="match status" value="2"/>
</dbReference>
<dbReference type="GO" id="GO:0016757">
    <property type="term" value="F:glycosyltransferase activity"/>
    <property type="evidence" value="ECO:0007669"/>
    <property type="project" value="InterPro"/>
</dbReference>
<name>A0A1F6MVS3_9BACT</name>
<dbReference type="InterPro" id="IPR050194">
    <property type="entry name" value="Glycosyltransferase_grp1"/>
</dbReference>
<organism evidence="2 3">
    <name type="scientific">Candidatus Magasanikbacteria bacterium RIFCSPLOWO2_12_FULL_43_12</name>
    <dbReference type="NCBI Taxonomy" id="1798692"/>
    <lineage>
        <taxon>Bacteria</taxon>
        <taxon>Candidatus Magasanikiibacteriota</taxon>
    </lineage>
</organism>
<protein>
    <recommendedName>
        <fullName evidence="1">Glycosyl transferase family 1 domain-containing protein</fullName>
    </recommendedName>
</protein>
<accession>A0A1F6MVS3</accession>
<dbReference type="PANTHER" id="PTHR45947:SF3">
    <property type="entry name" value="SULFOQUINOVOSYL TRANSFERASE SQD2"/>
    <property type="match status" value="1"/>
</dbReference>
<reference evidence="2 3" key="1">
    <citation type="journal article" date="2016" name="Nat. Commun.">
        <title>Thousands of microbial genomes shed light on interconnected biogeochemical processes in an aquifer system.</title>
        <authorList>
            <person name="Anantharaman K."/>
            <person name="Brown C.T."/>
            <person name="Hug L.A."/>
            <person name="Sharon I."/>
            <person name="Castelle C.J."/>
            <person name="Probst A.J."/>
            <person name="Thomas B.C."/>
            <person name="Singh A."/>
            <person name="Wilkins M.J."/>
            <person name="Karaoz U."/>
            <person name="Brodie E.L."/>
            <person name="Williams K.H."/>
            <person name="Hubbard S.S."/>
            <person name="Banfield J.F."/>
        </authorList>
    </citation>
    <scope>NUCLEOTIDE SEQUENCE [LARGE SCALE GENOMIC DNA]</scope>
</reference>
<comment type="caution">
    <text evidence="2">The sequence shown here is derived from an EMBL/GenBank/DDBJ whole genome shotgun (WGS) entry which is preliminary data.</text>
</comment>
<evidence type="ECO:0000313" key="2">
    <source>
        <dbReference type="EMBL" id="OGH75523.1"/>
    </source>
</evidence>
<dbReference type="Pfam" id="PF00534">
    <property type="entry name" value="Glycos_transf_1"/>
    <property type="match status" value="1"/>
</dbReference>
<dbReference type="SUPFAM" id="SSF53756">
    <property type="entry name" value="UDP-Glycosyltransferase/glycogen phosphorylase"/>
    <property type="match status" value="1"/>
</dbReference>
<proteinExistence type="predicted"/>
<dbReference type="PANTHER" id="PTHR45947">
    <property type="entry name" value="SULFOQUINOVOSYL TRANSFERASE SQD2"/>
    <property type="match status" value="1"/>
</dbReference>
<sequence length="370" mass="42501">MKLLVITQKVNKNDSNLGFFHEWLLRLAGQVEKLTIICLEKGEYNLPDNVQVLSLGKNIKYQISNIKFICQLKYLFRFYKYIWKFRKEYDAVFVHMNPEYCILGGVFWRLWHKKVLLWYTHKTVNLRLRLGVLFANKVFTASKESFRLRSKKVEAVGHGIDVGLFSKQQWTPHNVSPSPQPGEIALLWIGRVTLSKDPEVAICAIANLKKTVTQPVHLSVVGEPITRPDMEYYKKIEKMSVEFNINNKESGAGFIHQKIVYNEMPRLYQKHHIFLHTSRTGSMDKVVLEAMAAGRIVVTSSEAYADLAKKGLVYAFPAGNHLELAKTIEEIFNSGIIKQIPNQAAIEYVRQNHDLDALVSKILAYFSSQL</sequence>
<feature type="domain" description="Glycosyl transferase family 1" evidence="1">
    <location>
        <begin position="182"/>
        <end position="336"/>
    </location>
</feature>
<gene>
    <name evidence="2" type="ORF">A3G00_00470</name>
</gene>
<dbReference type="Proteomes" id="UP000178347">
    <property type="component" value="Unassembled WGS sequence"/>
</dbReference>